<sequence length="168" mass="20025">MTFKDIQEIVNKCRNLGCTQRSVQYCTNLYKIYKKEGTGDRDTIINTCIVLGCKISNYIINNKDLLVNNSNIELEICKIMDFDFEMVDIYKNINLYVEKYKLTRLMTQYLWVFLNDTVYLETYQEDEELLIKACVKLVCMVLKIEREVETDEEIERKMSEILSIYEKK</sequence>
<dbReference type="EMBL" id="CP142728">
    <property type="protein sequence ID" value="WUR02909.1"/>
    <property type="molecule type" value="Genomic_DNA"/>
</dbReference>
<dbReference type="InterPro" id="IPR036915">
    <property type="entry name" value="Cyclin-like_sf"/>
</dbReference>
<dbReference type="Proteomes" id="UP001334084">
    <property type="component" value="Chromosome 3"/>
</dbReference>
<gene>
    <name evidence="1" type="ORF">VNE69_03128</name>
</gene>
<evidence type="ECO:0000313" key="1">
    <source>
        <dbReference type="EMBL" id="WUR02909.1"/>
    </source>
</evidence>
<dbReference type="RefSeq" id="XP_065329054.1">
    <property type="nucleotide sequence ID" value="XM_065472982.1"/>
</dbReference>
<keyword evidence="2" id="KW-1185">Reference proteome</keyword>
<organism evidence="1 2">
    <name type="scientific">Vairimorpha necatrix</name>
    <dbReference type="NCBI Taxonomy" id="6039"/>
    <lineage>
        <taxon>Eukaryota</taxon>
        <taxon>Fungi</taxon>
        <taxon>Fungi incertae sedis</taxon>
        <taxon>Microsporidia</taxon>
        <taxon>Nosematidae</taxon>
        <taxon>Vairimorpha</taxon>
    </lineage>
</organism>
<proteinExistence type="predicted"/>
<dbReference type="KEGG" id="vnx:VNE69_03128"/>
<protein>
    <submittedName>
        <fullName evidence="1">Cyclin-like protein</fullName>
    </submittedName>
</protein>
<reference evidence="1" key="1">
    <citation type="journal article" date="2024" name="BMC Genomics">
        <title>Functional annotation of a divergent genome using sequence and structure-based similarity.</title>
        <authorList>
            <person name="Svedberg D."/>
            <person name="Winiger R.R."/>
            <person name="Berg A."/>
            <person name="Sharma H."/>
            <person name="Tellgren-Roth C."/>
            <person name="Debrunner-Vossbrinck B.A."/>
            <person name="Vossbrinck C.R."/>
            <person name="Barandun J."/>
        </authorList>
    </citation>
    <scope>NUCLEOTIDE SEQUENCE</scope>
    <source>
        <strain evidence="1">Illinois isolate</strain>
    </source>
</reference>
<evidence type="ECO:0000313" key="2">
    <source>
        <dbReference type="Proteomes" id="UP001334084"/>
    </source>
</evidence>
<dbReference type="SUPFAM" id="SSF47954">
    <property type="entry name" value="Cyclin-like"/>
    <property type="match status" value="1"/>
</dbReference>
<dbReference type="AlphaFoldDB" id="A0AAX4JA86"/>
<dbReference type="GeneID" id="90540724"/>
<name>A0AAX4JA86_9MICR</name>
<accession>A0AAX4JA86</accession>